<gene>
    <name evidence="2" type="ORF">g.50582</name>
</gene>
<dbReference type="PANTHER" id="PTHR46576">
    <property type="entry name" value="BROMO ADJACENT HOMOLOGY DOMAIN-CONTAINING 1 PROTEIN"/>
    <property type="match status" value="1"/>
</dbReference>
<protein>
    <submittedName>
        <fullName evidence="2">Uncharacterized protein</fullName>
    </submittedName>
</protein>
<feature type="region of interest" description="Disordered" evidence="1">
    <location>
        <begin position="645"/>
        <end position="692"/>
    </location>
</feature>
<accession>A0A1B6LPR3</accession>
<dbReference type="GO" id="GO:0031507">
    <property type="term" value="P:heterochromatin formation"/>
    <property type="evidence" value="ECO:0007669"/>
    <property type="project" value="TreeGrafter"/>
</dbReference>
<feature type="compositionally biased region" description="Polar residues" evidence="1">
    <location>
        <begin position="420"/>
        <end position="434"/>
    </location>
</feature>
<dbReference type="AlphaFoldDB" id="A0A1B6LPR3"/>
<evidence type="ECO:0000256" key="1">
    <source>
        <dbReference type="SAM" id="MobiDB-lite"/>
    </source>
</evidence>
<feature type="compositionally biased region" description="Low complexity" evidence="1">
    <location>
        <begin position="706"/>
        <end position="715"/>
    </location>
</feature>
<feature type="region of interest" description="Disordered" evidence="1">
    <location>
        <begin position="1"/>
        <end position="120"/>
    </location>
</feature>
<name>A0A1B6LPR3_9HEMI</name>
<feature type="compositionally biased region" description="Basic and acidic residues" evidence="1">
    <location>
        <begin position="645"/>
        <end position="659"/>
    </location>
</feature>
<dbReference type="GO" id="GO:0003682">
    <property type="term" value="F:chromatin binding"/>
    <property type="evidence" value="ECO:0007669"/>
    <property type="project" value="TreeGrafter"/>
</dbReference>
<feature type="region of interest" description="Disordered" evidence="1">
    <location>
        <begin position="808"/>
        <end position="849"/>
    </location>
</feature>
<feature type="non-terminal residue" evidence="2">
    <location>
        <position position="960"/>
    </location>
</feature>
<feature type="compositionally biased region" description="Basic residues" evidence="1">
    <location>
        <begin position="111"/>
        <end position="120"/>
    </location>
</feature>
<dbReference type="GO" id="GO:0045892">
    <property type="term" value="P:negative regulation of DNA-templated transcription"/>
    <property type="evidence" value="ECO:0007669"/>
    <property type="project" value="TreeGrafter"/>
</dbReference>
<feature type="compositionally biased region" description="Basic and acidic residues" evidence="1">
    <location>
        <begin position="377"/>
        <end position="415"/>
    </location>
</feature>
<evidence type="ECO:0000313" key="2">
    <source>
        <dbReference type="EMBL" id="JAT25607.1"/>
    </source>
</evidence>
<feature type="compositionally biased region" description="Low complexity" evidence="1">
    <location>
        <begin position="57"/>
        <end position="68"/>
    </location>
</feature>
<proteinExistence type="predicted"/>
<feature type="region of interest" description="Disordered" evidence="1">
    <location>
        <begin position="558"/>
        <end position="589"/>
    </location>
</feature>
<feature type="compositionally biased region" description="Polar residues" evidence="1">
    <location>
        <begin position="293"/>
        <end position="306"/>
    </location>
</feature>
<feature type="compositionally biased region" description="Basic and acidic residues" evidence="1">
    <location>
        <begin position="98"/>
        <end position="107"/>
    </location>
</feature>
<dbReference type="PANTHER" id="PTHR46576:SF1">
    <property type="entry name" value="BROMO ADJACENT HOMOLOGY DOMAIN-CONTAINING 1 PROTEIN"/>
    <property type="match status" value="1"/>
</dbReference>
<dbReference type="GO" id="GO:0000976">
    <property type="term" value="F:transcription cis-regulatory region binding"/>
    <property type="evidence" value="ECO:0007669"/>
    <property type="project" value="TreeGrafter"/>
</dbReference>
<reference evidence="2" key="1">
    <citation type="submission" date="2015-11" db="EMBL/GenBank/DDBJ databases">
        <title>De novo transcriptome assembly of four potential Pierce s Disease insect vectors from Arizona vineyards.</title>
        <authorList>
            <person name="Tassone E.E."/>
        </authorList>
    </citation>
    <scope>NUCLEOTIDE SEQUENCE</scope>
</reference>
<feature type="compositionally biased region" description="Low complexity" evidence="1">
    <location>
        <begin position="22"/>
        <end position="40"/>
    </location>
</feature>
<feature type="compositionally biased region" description="Basic and acidic residues" evidence="1">
    <location>
        <begin position="319"/>
        <end position="349"/>
    </location>
</feature>
<sequence>MRKEVPRDSAPNRTSRAIVKPSSSGKGQKRAAAAAPTASKAIKKKKPAAKSSEGESGKSSSGHSQPSEPKGKKKLLKPKVVLTKLNPGNLHQLAKAKQVREAKKETCPKPVKSKPKKVVVSKPTKKVIKVENDSKRATAAKIVRAVKDVKKARSVVASKIVKTVPKRLSHSGGNVRKISGSGINVVKKHNIVKSVNKMSGKKPCVVSVKISNAHSTVTLSVKQNKQVAKKDPAKSSKSNVGKLADRSTISIVKKGIASRRKSASKECTSQESSPSQSPTRDTSPVRSKENKSSVKATKSIRSNEGTKLQKKLVKQSSLDSKKGVEEKSKEKQCESSQEIEDHNQSDKTEVIINDTLKIKTENVGEDQNMEIEFTNSSEKDHSEDKDSKDNLNVHEEEVGKDLKPKPEGHPTETKAKSPLNEYSNLKSIDSTTSDEIPLEDLKLKQKTLKQEKDIEDSTHENTQSEKNKKGKDSPISDATDNTPLCHREESNTGTNTNFDKNKSEVQKSSKTMKSARMSKTALRKNVDQESVANFKISAKSKENLKDIAVKQKVAKLVRKSRLTEQKQKKVQVKEDPDGEQDGDSDQSRKRLKLFKFWNGPKRHRVASLNAIAKVHCLYENESRGALNDVISSAAALQRAIQESKKMAKMANKDKTDNKDKKKVVKKPAQPVEKKPSEPTNTRNLRTNPGIRGVGRNFDILNVISSTSLSSSSSSEESSDSGERKKQLVLLPSVKQKQQQIIKEESEQTTDDEVAKKPPPPPNEDSKDGVKKVKKRRRKRNELTMDLKDMVVRKRMASLNASAIMTASYSTEKKDKKKDEEQMKEKKERKKKKKPPVPSPAVEESSADEDVIVRTTNNKQKVAVIVNQDTDVTITGVYVNSTTRSTHHEGYCSIAGMQYRISSTSHTQTEATAVATETVLHDHPPCLPEAGPAQTVATTALSSPCKSYTPLSALSSMQPPG</sequence>
<dbReference type="InterPro" id="IPR053032">
    <property type="entry name" value="BAH_domain-containing"/>
</dbReference>
<feature type="compositionally biased region" description="Basic and acidic residues" evidence="1">
    <location>
        <begin position="810"/>
        <end position="825"/>
    </location>
</feature>
<feature type="compositionally biased region" description="Basic and acidic residues" evidence="1">
    <location>
        <begin position="561"/>
        <end position="575"/>
    </location>
</feature>
<dbReference type="EMBL" id="GEBQ01014370">
    <property type="protein sequence ID" value="JAT25607.1"/>
    <property type="molecule type" value="Transcribed_RNA"/>
</dbReference>
<feature type="compositionally biased region" description="Basic and acidic residues" evidence="1">
    <location>
        <begin position="439"/>
        <end position="474"/>
    </location>
</feature>
<dbReference type="GO" id="GO:0005677">
    <property type="term" value="C:chromatin silencing complex"/>
    <property type="evidence" value="ECO:0007669"/>
    <property type="project" value="TreeGrafter"/>
</dbReference>
<feature type="region of interest" description="Disordered" evidence="1">
    <location>
        <begin position="706"/>
        <end position="786"/>
    </location>
</feature>
<feature type="compositionally biased region" description="Polar residues" evidence="1">
    <location>
        <begin position="677"/>
        <end position="686"/>
    </location>
</feature>
<organism evidence="2">
    <name type="scientific">Graphocephala atropunctata</name>
    <dbReference type="NCBI Taxonomy" id="36148"/>
    <lineage>
        <taxon>Eukaryota</taxon>
        <taxon>Metazoa</taxon>
        <taxon>Ecdysozoa</taxon>
        <taxon>Arthropoda</taxon>
        <taxon>Hexapoda</taxon>
        <taxon>Insecta</taxon>
        <taxon>Pterygota</taxon>
        <taxon>Neoptera</taxon>
        <taxon>Paraneoptera</taxon>
        <taxon>Hemiptera</taxon>
        <taxon>Auchenorrhyncha</taxon>
        <taxon>Membracoidea</taxon>
        <taxon>Cicadellidae</taxon>
        <taxon>Cicadellinae</taxon>
        <taxon>Cicadellini</taxon>
        <taxon>Graphocephala</taxon>
    </lineage>
</organism>
<feature type="compositionally biased region" description="Low complexity" evidence="1">
    <location>
        <begin position="266"/>
        <end position="279"/>
    </location>
</feature>
<feature type="region of interest" description="Disordered" evidence="1">
    <location>
        <begin position="221"/>
        <end position="526"/>
    </location>
</feature>